<keyword evidence="3" id="KW-1185">Reference proteome</keyword>
<dbReference type="SUPFAM" id="SSF109854">
    <property type="entry name" value="DinB/YfiT-like putative metalloenzymes"/>
    <property type="match status" value="1"/>
</dbReference>
<dbReference type="Pfam" id="PF12867">
    <property type="entry name" value="DinB_2"/>
    <property type="match status" value="1"/>
</dbReference>
<dbReference type="OrthoDB" id="4295522at2"/>
<dbReference type="InterPro" id="IPR024775">
    <property type="entry name" value="DinB-like"/>
</dbReference>
<evidence type="ECO:0000313" key="2">
    <source>
        <dbReference type="EMBL" id="TWI58010.1"/>
    </source>
</evidence>
<evidence type="ECO:0000259" key="1">
    <source>
        <dbReference type="Pfam" id="PF12867"/>
    </source>
</evidence>
<dbReference type="Gene3D" id="1.20.120.450">
    <property type="entry name" value="dinb family like domain"/>
    <property type="match status" value="1"/>
</dbReference>
<organism evidence="2 3">
    <name type="scientific">Halalkalibacter nanhaiisediminis</name>
    <dbReference type="NCBI Taxonomy" id="688079"/>
    <lineage>
        <taxon>Bacteria</taxon>
        <taxon>Bacillati</taxon>
        <taxon>Bacillota</taxon>
        <taxon>Bacilli</taxon>
        <taxon>Bacillales</taxon>
        <taxon>Bacillaceae</taxon>
        <taxon>Halalkalibacter</taxon>
    </lineage>
</organism>
<dbReference type="EMBL" id="VLKZ01000003">
    <property type="protein sequence ID" value="TWI58010.1"/>
    <property type="molecule type" value="Genomic_DNA"/>
</dbReference>
<dbReference type="Proteomes" id="UP000315711">
    <property type="component" value="Unassembled WGS sequence"/>
</dbReference>
<protein>
    <submittedName>
        <fullName evidence="2">DinB family protein</fullName>
    </submittedName>
</protein>
<feature type="domain" description="DinB-like" evidence="1">
    <location>
        <begin position="8"/>
        <end position="143"/>
    </location>
</feature>
<comment type="caution">
    <text evidence="2">The sequence shown here is derived from an EMBL/GenBank/DDBJ whole genome shotgun (WGS) entry which is preliminary data.</text>
</comment>
<accession>A0A562QP85</accession>
<dbReference type="RefSeq" id="WP_144449681.1">
    <property type="nucleotide sequence ID" value="NZ_VLKZ01000003.1"/>
</dbReference>
<name>A0A562QP85_9BACI</name>
<proteinExistence type="predicted"/>
<sequence length="152" mass="17056">MTYSPFAFARSANMQILAAAKETQVDTIPDGFNNSLRWNAGHVLVIAESVLRHSDHYEQVIPSHYETFFHKGTSPADWTDEPPTVEEIAELSSKQLASAKNLFENHADAPIAKAFELRGEAFSTVPDLISFLSFHEGLHCNTMRMQYKKTKA</sequence>
<dbReference type="InterPro" id="IPR034660">
    <property type="entry name" value="DinB/YfiT-like"/>
</dbReference>
<gene>
    <name evidence="2" type="ORF">IQ10_01341</name>
</gene>
<evidence type="ECO:0000313" key="3">
    <source>
        <dbReference type="Proteomes" id="UP000315711"/>
    </source>
</evidence>
<reference evidence="2 3" key="1">
    <citation type="journal article" date="2015" name="Stand. Genomic Sci.">
        <title>Genomic Encyclopedia of Bacterial and Archaeal Type Strains, Phase III: the genomes of soil and plant-associated and newly described type strains.</title>
        <authorList>
            <person name="Whitman W.B."/>
            <person name="Woyke T."/>
            <person name="Klenk H.P."/>
            <person name="Zhou Y."/>
            <person name="Lilburn T.G."/>
            <person name="Beck B.J."/>
            <person name="De Vos P."/>
            <person name="Vandamme P."/>
            <person name="Eisen J.A."/>
            <person name="Garrity G."/>
            <person name="Hugenholtz P."/>
            <person name="Kyrpides N.C."/>
        </authorList>
    </citation>
    <scope>NUCLEOTIDE SEQUENCE [LARGE SCALE GENOMIC DNA]</scope>
    <source>
        <strain evidence="2 3">CGMCC 1.10116</strain>
    </source>
</reference>
<dbReference type="AlphaFoldDB" id="A0A562QP85"/>